<dbReference type="PANTHER" id="PTHR22916">
    <property type="entry name" value="GLYCOSYLTRANSFERASE"/>
    <property type="match status" value="1"/>
</dbReference>
<evidence type="ECO:0000313" key="2">
    <source>
        <dbReference type="EMBL" id="TKX34111.1"/>
    </source>
</evidence>
<protein>
    <submittedName>
        <fullName evidence="2">Glycosyltransferase family 2 protein</fullName>
    </submittedName>
</protein>
<dbReference type="EMBL" id="NXLY01000006">
    <property type="protein sequence ID" value="TKX34111.1"/>
    <property type="molecule type" value="Genomic_DNA"/>
</dbReference>
<sequence length="343" mass="41225">MKPKISIIVPVYNNIKYIKECIDSILNQTFLELEIICVDANSNDGTLEFLRNISKKYNHVKLIISKKKSLGYQLNLGIEHAQGDYFCIVESDDYIANNMCEKLYTLITQYKVDIVKADILSFKRSFFGRKYTYKYISNDKNLYNKILNENDRDIIIKKTWNMNQSSIFNIDFVRKNNIKANETFGASYQDFGLWFWLCCFYKKIYFHNEAFYYYREDNINSSSNNKEKVYCVCDECDFIEQNIISDNDQLRNIFYYAKFKIYIWNLYRIEKKYRLDFLKKMANDFFQVSKENLSLFGQNDLKILKQITYDPNLYCKKINSVFDKFKKIFLRYKRKICKAKQLA</sequence>
<keyword evidence="3" id="KW-1185">Reference proteome</keyword>
<accession>A0ABY2TJ26</accession>
<dbReference type="InterPro" id="IPR001173">
    <property type="entry name" value="Glyco_trans_2-like"/>
</dbReference>
<feature type="domain" description="Glycosyltransferase 2-like" evidence="1">
    <location>
        <begin position="6"/>
        <end position="142"/>
    </location>
</feature>
<proteinExistence type="predicted"/>
<dbReference type="InterPro" id="IPR029044">
    <property type="entry name" value="Nucleotide-diphossugar_trans"/>
</dbReference>
<comment type="caution">
    <text evidence="2">The sequence shown here is derived from an EMBL/GenBank/DDBJ whole genome shotgun (WGS) entry which is preliminary data.</text>
</comment>
<dbReference type="RefSeq" id="WP_137623806.1">
    <property type="nucleotide sequence ID" value="NZ_NXLY01000006.1"/>
</dbReference>
<dbReference type="SUPFAM" id="SSF53448">
    <property type="entry name" value="Nucleotide-diphospho-sugar transferases"/>
    <property type="match status" value="1"/>
</dbReference>
<organism evidence="2 3">
    <name type="scientific">Campylobacter taeniopygiae</name>
    <dbReference type="NCBI Taxonomy" id="2510188"/>
    <lineage>
        <taxon>Bacteria</taxon>
        <taxon>Pseudomonadati</taxon>
        <taxon>Campylobacterota</taxon>
        <taxon>Epsilonproteobacteria</taxon>
        <taxon>Campylobacterales</taxon>
        <taxon>Campylobacteraceae</taxon>
        <taxon>Campylobacter</taxon>
    </lineage>
</organism>
<dbReference type="Proteomes" id="UP000309584">
    <property type="component" value="Unassembled WGS sequence"/>
</dbReference>
<gene>
    <name evidence="2" type="ORF">CQA75_04235</name>
</gene>
<name>A0ABY2TJ26_9BACT</name>
<reference evidence="2 3" key="1">
    <citation type="submission" date="2018-05" db="EMBL/GenBank/DDBJ databases">
        <title>Novel Campyloabacter and Helicobacter Species and Strains.</title>
        <authorList>
            <person name="Mannion A.J."/>
            <person name="Shen Z."/>
            <person name="Fox J.G."/>
        </authorList>
    </citation>
    <scope>NUCLEOTIDE SEQUENCE [LARGE SCALE GENOMIC DNA]</scope>
    <source>
        <strain evidence="3">MIT10-5678</strain>
    </source>
</reference>
<evidence type="ECO:0000259" key="1">
    <source>
        <dbReference type="Pfam" id="PF00535"/>
    </source>
</evidence>
<dbReference type="Gene3D" id="3.90.550.10">
    <property type="entry name" value="Spore Coat Polysaccharide Biosynthesis Protein SpsA, Chain A"/>
    <property type="match status" value="1"/>
</dbReference>
<evidence type="ECO:0000313" key="3">
    <source>
        <dbReference type="Proteomes" id="UP000309584"/>
    </source>
</evidence>
<dbReference type="Pfam" id="PF00535">
    <property type="entry name" value="Glycos_transf_2"/>
    <property type="match status" value="1"/>
</dbReference>